<evidence type="ECO:0008006" key="3">
    <source>
        <dbReference type="Google" id="ProtNLM"/>
    </source>
</evidence>
<evidence type="ECO:0000313" key="1">
    <source>
        <dbReference type="EMBL" id="RUS24935.1"/>
    </source>
</evidence>
<reference evidence="1 2" key="1">
    <citation type="journal article" date="2018" name="New Phytol.">
        <title>Phylogenomics of Endogonaceae and evolution of mycorrhizas within Mucoromycota.</title>
        <authorList>
            <person name="Chang Y."/>
            <person name="Desiro A."/>
            <person name="Na H."/>
            <person name="Sandor L."/>
            <person name="Lipzen A."/>
            <person name="Clum A."/>
            <person name="Barry K."/>
            <person name="Grigoriev I.V."/>
            <person name="Martin F.M."/>
            <person name="Stajich J.E."/>
            <person name="Smith M.E."/>
            <person name="Bonito G."/>
            <person name="Spatafora J.W."/>
        </authorList>
    </citation>
    <scope>NUCLEOTIDE SEQUENCE [LARGE SCALE GENOMIC DNA]</scope>
    <source>
        <strain evidence="1 2">AD002</strain>
    </source>
</reference>
<dbReference type="Proteomes" id="UP000274822">
    <property type="component" value="Unassembled WGS sequence"/>
</dbReference>
<gene>
    <name evidence="1" type="ORF">BC938DRAFT_472877</name>
</gene>
<protein>
    <recommendedName>
        <fullName evidence="3">Actin-like ATPase domain-containing protein</fullName>
    </recommendedName>
</protein>
<dbReference type="InterPro" id="IPR043129">
    <property type="entry name" value="ATPase_NBD"/>
</dbReference>
<dbReference type="EMBL" id="RBNJ01014508">
    <property type="protein sequence ID" value="RUS24935.1"/>
    <property type="molecule type" value="Genomic_DNA"/>
</dbReference>
<dbReference type="SUPFAM" id="SSF53067">
    <property type="entry name" value="Actin-like ATPase domain"/>
    <property type="match status" value="2"/>
</dbReference>
<proteinExistence type="predicted"/>
<dbReference type="Gene3D" id="3.30.420.40">
    <property type="match status" value="2"/>
</dbReference>
<evidence type="ECO:0000313" key="2">
    <source>
        <dbReference type="Proteomes" id="UP000274822"/>
    </source>
</evidence>
<keyword evidence="2" id="KW-1185">Reference proteome</keyword>
<dbReference type="Gene3D" id="3.90.640.10">
    <property type="entry name" value="Actin, Chain A, domain 4"/>
    <property type="match status" value="1"/>
</dbReference>
<dbReference type="AlphaFoldDB" id="A0A433Q590"/>
<sequence length="593" mass="67020">MCRSPQPRLAGLSLYPKTPTLLLYPNGSKDPIDWGNSALRAMQKPSTARSNKLLSQFKLHLDESLEKTLPPLPEGLTVTDAVSDYLRMFHNNIMGELKKGFAKNYDKHHYRYIWVMTVWRTIRPATSVVDIHHWAFPLGTFQQPFPLPSPQCLTVPAMWSDRAKSIMRQAAVQAGLISPTDHHDRLMLISEPEAAALYCERKCEQYRLNHGDRFMICDCGGGTVDLIVFEIEESEGGGEGAESTAKNRKLKEVTRGHGQSCGSVFLDKNMRELLKTKFSQHTQEVPEAALAAMMDEFIDLIKPNFDGVDEQFLKLPAIPGLDDLTNDSIGLEDGVLCLTAQEIKDLVFEPVILDILNLIREQLRQSPRCDAIFLVGGFGTSNYLHQRVDQEFGRSVGIVAMPPRAELAVVRGAVYFGLDPKIVTARMSRRTYGLVVMMPFEEGVDPESEKIVRNDGVWCDNRFSGRFMLFSFPVFRFTVYVKKGETIGINECIPKSFFAFYPNDIYSPLYAYDGPEDSIPRYTTHAAVKKVAEFTIPMPYLPNVKKGERVDYRTKLYFGLTEIRAEAVIHGKTYVTKCVFDANDEWSRPVVKD</sequence>
<comment type="caution">
    <text evidence="1">The sequence shown here is derived from an EMBL/GenBank/DDBJ whole genome shotgun (WGS) entry which is preliminary data.</text>
</comment>
<accession>A0A433Q590</accession>
<dbReference type="PANTHER" id="PTHR14187:SF5">
    <property type="entry name" value="HEAT SHOCK 70 KDA PROTEIN 12A"/>
    <property type="match status" value="1"/>
</dbReference>
<name>A0A433Q590_9FUNG</name>
<organism evidence="1 2">
    <name type="scientific">Jimgerdemannia flammicorona</name>
    <dbReference type="NCBI Taxonomy" id="994334"/>
    <lineage>
        <taxon>Eukaryota</taxon>
        <taxon>Fungi</taxon>
        <taxon>Fungi incertae sedis</taxon>
        <taxon>Mucoromycota</taxon>
        <taxon>Mucoromycotina</taxon>
        <taxon>Endogonomycetes</taxon>
        <taxon>Endogonales</taxon>
        <taxon>Endogonaceae</taxon>
        <taxon>Jimgerdemannia</taxon>
    </lineage>
</organism>
<dbReference type="PANTHER" id="PTHR14187">
    <property type="entry name" value="ALPHA KINASE/ELONGATION FACTOR 2 KINASE"/>
    <property type="match status" value="1"/>
</dbReference>